<keyword evidence="6 8" id="KW-0687">Ribonucleoprotein</keyword>
<keyword evidence="5 8" id="KW-0689">Ribosomal protein</keyword>
<dbReference type="GO" id="GO:0019843">
    <property type="term" value="F:rRNA binding"/>
    <property type="evidence" value="ECO:0007669"/>
    <property type="project" value="UniProtKB-KW"/>
</dbReference>
<dbReference type="Pfam" id="PF01197">
    <property type="entry name" value="Ribosomal_L31"/>
    <property type="match status" value="1"/>
</dbReference>
<dbReference type="PANTHER" id="PTHR33280">
    <property type="entry name" value="50S RIBOSOMAL PROTEIN L31, CHLOROPLASTIC"/>
    <property type="match status" value="1"/>
</dbReference>
<dbReference type="NCBIfam" id="TIGR00105">
    <property type="entry name" value="L31"/>
    <property type="match status" value="1"/>
</dbReference>
<comment type="cofactor">
    <cofactor evidence="8">
        <name>Zn(2+)</name>
        <dbReference type="ChEBI" id="CHEBI:29105"/>
    </cofactor>
    <text evidence="8">Binds 1 zinc ion per subunit.</text>
</comment>
<dbReference type="InterPro" id="IPR002150">
    <property type="entry name" value="Ribosomal_bL31"/>
</dbReference>
<dbReference type="PANTHER" id="PTHR33280:SF1">
    <property type="entry name" value="LARGE RIBOSOMAL SUBUNIT PROTEIN BL31C"/>
    <property type="match status" value="1"/>
</dbReference>
<evidence type="ECO:0000313" key="9">
    <source>
        <dbReference type="EMBL" id="RKQ63404.1"/>
    </source>
</evidence>
<organism evidence="9 10">
    <name type="scientific">Thermovibrio guaymasensis</name>
    <dbReference type="NCBI Taxonomy" id="240167"/>
    <lineage>
        <taxon>Bacteria</taxon>
        <taxon>Pseudomonadati</taxon>
        <taxon>Aquificota</taxon>
        <taxon>Aquificia</taxon>
        <taxon>Desulfurobacteriales</taxon>
        <taxon>Desulfurobacteriaceae</taxon>
        <taxon>Thermovibrio</taxon>
    </lineage>
</organism>
<keyword evidence="8" id="KW-0479">Metal-binding</keyword>
<feature type="binding site" evidence="8">
    <location>
        <position position="37"/>
    </location>
    <ligand>
        <name>Zn(2+)</name>
        <dbReference type="ChEBI" id="CHEBI:29105"/>
    </ligand>
</feature>
<comment type="subunit">
    <text evidence="2 8">Part of the 50S ribosomal subunit.</text>
</comment>
<dbReference type="GO" id="GO:1990904">
    <property type="term" value="C:ribonucleoprotein complex"/>
    <property type="evidence" value="ECO:0007669"/>
    <property type="project" value="UniProtKB-KW"/>
</dbReference>
<evidence type="ECO:0000256" key="3">
    <source>
        <dbReference type="ARBA" id="ARBA00022730"/>
    </source>
</evidence>
<gene>
    <name evidence="8" type="primary">rpmE</name>
    <name evidence="9" type="ORF">C7457_0275</name>
</gene>
<dbReference type="NCBIfam" id="NF000612">
    <property type="entry name" value="PRK00019.1"/>
    <property type="match status" value="1"/>
</dbReference>
<dbReference type="AlphaFoldDB" id="A0A420W7X5"/>
<evidence type="ECO:0000256" key="5">
    <source>
        <dbReference type="ARBA" id="ARBA00022980"/>
    </source>
</evidence>
<keyword evidence="8" id="KW-0862">Zinc</keyword>
<evidence type="ECO:0000256" key="6">
    <source>
        <dbReference type="ARBA" id="ARBA00023274"/>
    </source>
</evidence>
<comment type="similarity">
    <text evidence="1 8">Belongs to the bacterial ribosomal protein bL31 family. Type A subfamily.</text>
</comment>
<accession>A0A420W7X5</accession>
<dbReference type="PRINTS" id="PR01249">
    <property type="entry name" value="RIBOSOMALL31"/>
</dbReference>
<evidence type="ECO:0000256" key="2">
    <source>
        <dbReference type="ARBA" id="ARBA00011838"/>
    </source>
</evidence>
<reference evidence="9 10" key="1">
    <citation type="submission" date="2018-10" db="EMBL/GenBank/DDBJ databases">
        <title>Genomic Encyclopedia of Type Strains, Phase IV (KMG-IV): sequencing the most valuable type-strain genomes for metagenomic binning, comparative biology and taxonomic classification.</title>
        <authorList>
            <person name="Goeker M."/>
        </authorList>
    </citation>
    <scope>NUCLEOTIDE SEQUENCE [LARGE SCALE GENOMIC DNA]</scope>
    <source>
        <strain evidence="9 10">DSM 15521</strain>
    </source>
</reference>
<comment type="function">
    <text evidence="8">Binds the 23S rRNA.</text>
</comment>
<keyword evidence="4 8" id="KW-0694">RNA-binding</keyword>
<dbReference type="RefSeq" id="WP_121169652.1">
    <property type="nucleotide sequence ID" value="NZ_RBIE01000001.1"/>
</dbReference>
<dbReference type="InterPro" id="IPR027491">
    <property type="entry name" value="Ribosomal_bL31_A"/>
</dbReference>
<dbReference type="GO" id="GO:0005840">
    <property type="term" value="C:ribosome"/>
    <property type="evidence" value="ECO:0007669"/>
    <property type="project" value="UniProtKB-KW"/>
</dbReference>
<keyword evidence="3 8" id="KW-0699">rRNA-binding</keyword>
<evidence type="ECO:0000313" key="10">
    <source>
        <dbReference type="Proteomes" id="UP000280881"/>
    </source>
</evidence>
<sequence>MKKGIHPEYRETRVICACGNTWVTRSTKFPEIKIEVCDKCHPFYTGTQKQKTVRGRVEKFMAKYEGKY</sequence>
<dbReference type="Gene3D" id="4.10.830.30">
    <property type="entry name" value="Ribosomal protein L31"/>
    <property type="match status" value="1"/>
</dbReference>
<evidence type="ECO:0000256" key="7">
    <source>
        <dbReference type="ARBA" id="ARBA00035687"/>
    </source>
</evidence>
<dbReference type="GO" id="GO:0003735">
    <property type="term" value="F:structural constituent of ribosome"/>
    <property type="evidence" value="ECO:0007669"/>
    <property type="project" value="InterPro"/>
</dbReference>
<dbReference type="OrthoDB" id="9803251at2"/>
<dbReference type="HAMAP" id="MF_00501">
    <property type="entry name" value="Ribosomal_bL31_1"/>
    <property type="match status" value="1"/>
</dbReference>
<name>A0A420W7X5_9BACT</name>
<dbReference type="PROSITE" id="PS01143">
    <property type="entry name" value="RIBOSOMAL_L31"/>
    <property type="match status" value="1"/>
</dbReference>
<evidence type="ECO:0000256" key="8">
    <source>
        <dbReference type="HAMAP-Rule" id="MF_00501"/>
    </source>
</evidence>
<keyword evidence="10" id="KW-1185">Reference proteome</keyword>
<proteinExistence type="inferred from homology"/>
<feature type="binding site" evidence="8">
    <location>
        <position position="18"/>
    </location>
    <ligand>
        <name>Zn(2+)</name>
        <dbReference type="ChEBI" id="CHEBI:29105"/>
    </ligand>
</feature>
<dbReference type="GO" id="GO:0006412">
    <property type="term" value="P:translation"/>
    <property type="evidence" value="ECO:0007669"/>
    <property type="project" value="UniProtKB-UniRule"/>
</dbReference>
<dbReference type="SUPFAM" id="SSF143800">
    <property type="entry name" value="L28p-like"/>
    <property type="match status" value="1"/>
</dbReference>
<dbReference type="EMBL" id="RBIE01000001">
    <property type="protein sequence ID" value="RKQ63404.1"/>
    <property type="molecule type" value="Genomic_DNA"/>
</dbReference>
<dbReference type="InterPro" id="IPR042105">
    <property type="entry name" value="Ribosomal_bL31_sf"/>
</dbReference>
<protein>
    <recommendedName>
        <fullName evidence="7 8">Large ribosomal subunit protein bL31</fullName>
    </recommendedName>
</protein>
<dbReference type="Proteomes" id="UP000280881">
    <property type="component" value="Unassembled WGS sequence"/>
</dbReference>
<feature type="binding site" evidence="8">
    <location>
        <position position="16"/>
    </location>
    <ligand>
        <name>Zn(2+)</name>
        <dbReference type="ChEBI" id="CHEBI:29105"/>
    </ligand>
</feature>
<evidence type="ECO:0000256" key="1">
    <source>
        <dbReference type="ARBA" id="ARBA00009296"/>
    </source>
</evidence>
<comment type="caution">
    <text evidence="9">The sequence shown here is derived from an EMBL/GenBank/DDBJ whole genome shotgun (WGS) entry which is preliminary data.</text>
</comment>
<dbReference type="InterPro" id="IPR034704">
    <property type="entry name" value="Ribosomal_bL28/bL31-like_sf"/>
</dbReference>
<dbReference type="GO" id="GO:0046872">
    <property type="term" value="F:metal ion binding"/>
    <property type="evidence" value="ECO:0007669"/>
    <property type="project" value="UniProtKB-KW"/>
</dbReference>
<evidence type="ECO:0000256" key="4">
    <source>
        <dbReference type="ARBA" id="ARBA00022884"/>
    </source>
</evidence>
<feature type="binding site" evidence="8">
    <location>
        <position position="40"/>
    </location>
    <ligand>
        <name>Zn(2+)</name>
        <dbReference type="ChEBI" id="CHEBI:29105"/>
    </ligand>
</feature>